<feature type="transmembrane region" description="Helical" evidence="1">
    <location>
        <begin position="105"/>
        <end position="123"/>
    </location>
</feature>
<keyword evidence="1" id="KW-0812">Transmembrane</keyword>
<feature type="transmembrane region" description="Helical" evidence="1">
    <location>
        <begin position="135"/>
        <end position="159"/>
    </location>
</feature>
<dbReference type="STRING" id="945553.A0A0D2P6S0"/>
<keyword evidence="1" id="KW-1133">Transmembrane helix</keyword>
<feature type="transmembrane region" description="Helical" evidence="1">
    <location>
        <begin position="251"/>
        <end position="273"/>
    </location>
</feature>
<feature type="transmembrane region" description="Helical" evidence="1">
    <location>
        <begin position="220"/>
        <end position="245"/>
    </location>
</feature>
<reference evidence="4" key="1">
    <citation type="submission" date="2014-04" db="EMBL/GenBank/DDBJ databases">
        <title>Evolutionary Origins and Diversification of the Mycorrhizal Mutualists.</title>
        <authorList>
            <consortium name="DOE Joint Genome Institute"/>
            <consortium name="Mycorrhizal Genomics Consortium"/>
            <person name="Kohler A."/>
            <person name="Kuo A."/>
            <person name="Nagy L.G."/>
            <person name="Floudas D."/>
            <person name="Copeland A."/>
            <person name="Barry K.W."/>
            <person name="Cichocki N."/>
            <person name="Veneault-Fourrey C."/>
            <person name="LaButti K."/>
            <person name="Lindquist E.A."/>
            <person name="Lipzen A."/>
            <person name="Lundell T."/>
            <person name="Morin E."/>
            <person name="Murat C."/>
            <person name="Riley R."/>
            <person name="Ohm R."/>
            <person name="Sun H."/>
            <person name="Tunlid A."/>
            <person name="Henrissat B."/>
            <person name="Grigoriev I.V."/>
            <person name="Hibbett D.S."/>
            <person name="Martin F."/>
        </authorList>
    </citation>
    <scope>NUCLEOTIDE SEQUENCE [LARGE SCALE GENOMIC DNA]</scope>
    <source>
        <strain evidence="4">FD-334 SS-4</strain>
    </source>
</reference>
<dbReference type="Pfam" id="PF20152">
    <property type="entry name" value="DUF6534"/>
    <property type="match status" value="1"/>
</dbReference>
<evidence type="ECO:0000313" key="4">
    <source>
        <dbReference type="Proteomes" id="UP000054270"/>
    </source>
</evidence>
<feature type="transmembrane region" description="Helical" evidence="1">
    <location>
        <begin position="29"/>
        <end position="52"/>
    </location>
</feature>
<dbReference type="Proteomes" id="UP000054270">
    <property type="component" value="Unassembled WGS sequence"/>
</dbReference>
<evidence type="ECO:0000256" key="1">
    <source>
        <dbReference type="SAM" id="Phobius"/>
    </source>
</evidence>
<evidence type="ECO:0000313" key="3">
    <source>
        <dbReference type="EMBL" id="KJA24361.1"/>
    </source>
</evidence>
<protein>
    <recommendedName>
        <fullName evidence="2">DUF6534 domain-containing protein</fullName>
    </recommendedName>
</protein>
<dbReference type="OMA" id="ASAMCDI"/>
<organism evidence="3 4">
    <name type="scientific">Hypholoma sublateritium (strain FD-334 SS-4)</name>
    <dbReference type="NCBI Taxonomy" id="945553"/>
    <lineage>
        <taxon>Eukaryota</taxon>
        <taxon>Fungi</taxon>
        <taxon>Dikarya</taxon>
        <taxon>Basidiomycota</taxon>
        <taxon>Agaricomycotina</taxon>
        <taxon>Agaricomycetes</taxon>
        <taxon>Agaricomycetidae</taxon>
        <taxon>Agaricales</taxon>
        <taxon>Agaricineae</taxon>
        <taxon>Strophariaceae</taxon>
        <taxon>Hypholoma</taxon>
    </lineage>
</organism>
<dbReference type="PANTHER" id="PTHR40465:SF1">
    <property type="entry name" value="DUF6534 DOMAIN-CONTAINING PROTEIN"/>
    <property type="match status" value="1"/>
</dbReference>
<keyword evidence="4" id="KW-1185">Reference proteome</keyword>
<dbReference type="EMBL" id="KN817537">
    <property type="protein sequence ID" value="KJA24361.1"/>
    <property type="molecule type" value="Genomic_DNA"/>
</dbReference>
<dbReference type="PANTHER" id="PTHR40465">
    <property type="entry name" value="CHROMOSOME 1, WHOLE GENOME SHOTGUN SEQUENCE"/>
    <property type="match status" value="1"/>
</dbReference>
<proteinExistence type="predicted"/>
<evidence type="ECO:0000259" key="2">
    <source>
        <dbReference type="Pfam" id="PF20152"/>
    </source>
</evidence>
<feature type="transmembrane region" description="Helical" evidence="1">
    <location>
        <begin position="64"/>
        <end position="85"/>
    </location>
</feature>
<dbReference type="AlphaFoldDB" id="A0A0D2P6S0"/>
<sequence length="342" mass="37461">MNHSCSSSGPTILAQAQETFLPITKITGPPFLCVIFNWGLFGVLSTQLYIYYQAFPDDRLLLKTLVYLVFLLEMAQTILITQTGWGLYASGFGNIEAFGMIGDDWISVILLGGLVAFLVQTFYAYRILVLSKSRIVVGSIMLTALTSLVGSLVTSILMAGTGLSNQTGESTKRIDIGLGIWQATASACDVAIAICMTYYIKKLLQGVSSVSETRKVASRILRLIVETGTVTATMSIISLATWYILSAPDQNFYFEVPLSLIAKLYSNTMLVAINSRVKFKVISQSTTWKDVPMVILRPQDLSDDIESDSTTSPNILSPENIDTMVFASRASDIHIKEHKAES</sequence>
<accession>A0A0D2P6S0</accession>
<keyword evidence="1" id="KW-0472">Membrane</keyword>
<feature type="domain" description="DUF6534" evidence="2">
    <location>
        <begin position="186"/>
        <end position="277"/>
    </location>
</feature>
<dbReference type="InterPro" id="IPR045339">
    <property type="entry name" value="DUF6534"/>
</dbReference>
<name>A0A0D2P6S0_HYPSF</name>
<dbReference type="OrthoDB" id="2953893at2759"/>
<feature type="transmembrane region" description="Helical" evidence="1">
    <location>
        <begin position="179"/>
        <end position="200"/>
    </location>
</feature>
<gene>
    <name evidence="3" type="ORF">HYPSUDRAFT_183886</name>
</gene>